<evidence type="ECO:0000256" key="1">
    <source>
        <dbReference type="SAM" id="MobiDB-lite"/>
    </source>
</evidence>
<dbReference type="Proteomes" id="UP001165160">
    <property type="component" value="Unassembled WGS sequence"/>
</dbReference>
<dbReference type="EMBL" id="BRXX01000029">
    <property type="protein sequence ID" value="GMH83680.1"/>
    <property type="molecule type" value="Genomic_DNA"/>
</dbReference>
<organism evidence="2 3">
    <name type="scientific">Triparma verrucosa</name>
    <dbReference type="NCBI Taxonomy" id="1606542"/>
    <lineage>
        <taxon>Eukaryota</taxon>
        <taxon>Sar</taxon>
        <taxon>Stramenopiles</taxon>
        <taxon>Ochrophyta</taxon>
        <taxon>Bolidophyceae</taxon>
        <taxon>Parmales</taxon>
        <taxon>Triparmaceae</taxon>
        <taxon>Triparma</taxon>
    </lineage>
</organism>
<dbReference type="InterPro" id="IPR029063">
    <property type="entry name" value="SAM-dependent_MTases_sf"/>
</dbReference>
<feature type="compositionally biased region" description="Low complexity" evidence="1">
    <location>
        <begin position="11"/>
        <end position="20"/>
    </location>
</feature>
<feature type="compositionally biased region" description="Basic and acidic residues" evidence="1">
    <location>
        <begin position="237"/>
        <end position="246"/>
    </location>
</feature>
<dbReference type="AlphaFoldDB" id="A0A9W7BCK6"/>
<protein>
    <submittedName>
        <fullName evidence="2">Uncharacterized protein</fullName>
    </submittedName>
</protein>
<keyword evidence="3" id="KW-1185">Reference proteome</keyword>
<feature type="region of interest" description="Disordered" evidence="1">
    <location>
        <begin position="1"/>
        <end position="28"/>
    </location>
</feature>
<name>A0A9W7BCK6_9STRA</name>
<feature type="region of interest" description="Disordered" evidence="1">
    <location>
        <begin position="235"/>
        <end position="269"/>
    </location>
</feature>
<sequence length="363" mass="39656">MSSPSPPNVPTAGGATAVGGEPNIPPSVESELLLSNSINHSINNSTSDPSSDPSSSITLPQLSTYTYIPVPDLTVRDSINGTLASYLQPDVNVWVYSSSGKKRTGRAFLKARVVHEEVDEEEIIGKDFNEIKDRRVLVKYPKGSTYSARRSLLSPILEPVSDARYIFGTENGRSSSSWQGNLSSLSCGSCVLVASETDNYRRLCHTHARKGEAFLEIGCDYGFCIEMVGRGMEVDETEKLKERDRDGEGEEAAEQAQTSTAPTSSKPRLLGIDISPESIGLASSKFPNIPFYVADALTTSGLSFIKVKCLEEMKTLPDVVAIDINGIREIEAVVKCLENVLEFKPRLVIVKSRAMYKYVDEMK</sequence>
<dbReference type="Gene3D" id="3.40.50.150">
    <property type="entry name" value="Vaccinia Virus protein VP39"/>
    <property type="match status" value="1"/>
</dbReference>
<proteinExistence type="predicted"/>
<gene>
    <name evidence="2" type="ORF">TrVE_jg3380</name>
</gene>
<evidence type="ECO:0000313" key="2">
    <source>
        <dbReference type="EMBL" id="GMH83680.1"/>
    </source>
</evidence>
<evidence type="ECO:0000313" key="3">
    <source>
        <dbReference type="Proteomes" id="UP001165160"/>
    </source>
</evidence>
<feature type="compositionally biased region" description="Polar residues" evidence="1">
    <location>
        <begin position="255"/>
        <end position="266"/>
    </location>
</feature>
<comment type="caution">
    <text evidence="2">The sequence shown here is derived from an EMBL/GenBank/DDBJ whole genome shotgun (WGS) entry which is preliminary data.</text>
</comment>
<accession>A0A9W7BCK6</accession>
<reference evidence="3" key="1">
    <citation type="journal article" date="2023" name="Commun. Biol.">
        <title>Genome analysis of Parmales, the sister group of diatoms, reveals the evolutionary specialization of diatoms from phago-mixotrophs to photoautotrophs.</title>
        <authorList>
            <person name="Ban H."/>
            <person name="Sato S."/>
            <person name="Yoshikawa S."/>
            <person name="Yamada K."/>
            <person name="Nakamura Y."/>
            <person name="Ichinomiya M."/>
            <person name="Sato N."/>
            <person name="Blanc-Mathieu R."/>
            <person name="Endo H."/>
            <person name="Kuwata A."/>
            <person name="Ogata H."/>
        </authorList>
    </citation>
    <scope>NUCLEOTIDE SEQUENCE [LARGE SCALE GENOMIC DNA]</scope>
    <source>
        <strain evidence="3">NIES 3699</strain>
    </source>
</reference>